<proteinExistence type="predicted"/>
<dbReference type="GO" id="GO:0061343">
    <property type="term" value="P:cell adhesion involved in heart morphogenesis"/>
    <property type="evidence" value="ECO:0007669"/>
    <property type="project" value="TreeGrafter"/>
</dbReference>
<dbReference type="InterPro" id="IPR011030">
    <property type="entry name" value="Lipovitellin_superhlx_dom"/>
</dbReference>
<dbReference type="AlphaFoldDB" id="A0A8J9YUZ1"/>
<dbReference type="Proteomes" id="UP000838412">
    <property type="component" value="Chromosome 12"/>
</dbReference>
<organism evidence="5 6">
    <name type="scientific">Branchiostoma lanceolatum</name>
    <name type="common">Common lancelet</name>
    <name type="synonym">Amphioxus lanceolatum</name>
    <dbReference type="NCBI Taxonomy" id="7740"/>
    <lineage>
        <taxon>Eukaryota</taxon>
        <taxon>Metazoa</taxon>
        <taxon>Chordata</taxon>
        <taxon>Cephalochordata</taxon>
        <taxon>Leptocardii</taxon>
        <taxon>Amphioxiformes</taxon>
        <taxon>Branchiostomatidae</taxon>
        <taxon>Branchiostoma</taxon>
    </lineage>
</organism>
<name>A0A8J9YUZ1_BRALA</name>
<dbReference type="Gene3D" id="1.25.10.20">
    <property type="entry name" value="Vitellinogen, superhelical"/>
    <property type="match status" value="1"/>
</dbReference>
<dbReference type="InterPro" id="IPR001747">
    <property type="entry name" value="Vitellogenin_N"/>
</dbReference>
<keyword evidence="1 2" id="KW-0732">Signal</keyword>
<dbReference type="EMBL" id="OV696697">
    <property type="protein sequence ID" value="CAH1242184.1"/>
    <property type="molecule type" value="Genomic_DNA"/>
</dbReference>
<dbReference type="GO" id="GO:0007508">
    <property type="term" value="P:larval heart development"/>
    <property type="evidence" value="ECO:0007669"/>
    <property type="project" value="TreeGrafter"/>
</dbReference>
<dbReference type="CDD" id="cd01650">
    <property type="entry name" value="RT_nLTR_like"/>
    <property type="match status" value="1"/>
</dbReference>
<reference evidence="5" key="1">
    <citation type="submission" date="2022-01" db="EMBL/GenBank/DDBJ databases">
        <authorList>
            <person name="Braso-Vives M."/>
        </authorList>
    </citation>
    <scope>NUCLEOTIDE SEQUENCE</scope>
</reference>
<dbReference type="GO" id="GO:0005319">
    <property type="term" value="F:lipid transporter activity"/>
    <property type="evidence" value="ECO:0007669"/>
    <property type="project" value="InterPro"/>
</dbReference>
<feature type="domain" description="Vitellogenin" evidence="4">
    <location>
        <begin position="297"/>
        <end position="534"/>
    </location>
</feature>
<dbReference type="InterPro" id="IPR015816">
    <property type="entry name" value="Vitellinogen_b-sht_N"/>
</dbReference>
<feature type="chain" id="PRO_5035467122" evidence="2">
    <location>
        <begin position="27"/>
        <end position="849"/>
    </location>
</feature>
<dbReference type="PANTHER" id="PTHR33395">
    <property type="entry name" value="TRANSCRIPTASE, PUTATIVE-RELATED-RELATED"/>
    <property type="match status" value="1"/>
</dbReference>
<dbReference type="InterPro" id="IPR000477">
    <property type="entry name" value="RT_dom"/>
</dbReference>
<dbReference type="OrthoDB" id="10063978at2759"/>
<gene>
    <name evidence="5" type="primary">Hypp6492</name>
    <name evidence="5" type="ORF">BLAG_LOCUS5506</name>
</gene>
<dbReference type="SUPFAM" id="SSF56968">
    <property type="entry name" value="Lipovitellin-phosvitin complex, beta-sheet shell regions"/>
    <property type="match status" value="1"/>
</dbReference>
<evidence type="ECO:0000256" key="1">
    <source>
        <dbReference type="ARBA" id="ARBA00022729"/>
    </source>
</evidence>
<feature type="signal peptide" evidence="2">
    <location>
        <begin position="1"/>
        <end position="26"/>
    </location>
</feature>
<sequence>MRVRKDPSAAGPWLYLLLLLVSSCWSDFLSFEPGVEYAYRIQTVSEVSRVNEPFHIGAQHFLVNVPFLITAIQSEEHDHSKWFSFEISGRGEIAHVWYPPSEVPDVVNTKKGILGFFSARLHHNHEVGKPGEESWTYVTNETGHEGHHMSTYSVEPHASGFKVTKVREGHPAMGTDSESRMEKHMYFNTGKKIPHRVFIREKVSTPRKDQPGFNIHKGTRGGSFVNEQQEVDLPEMSSSAESEFILIGLSEASPVAPPANLKRDVIFITKVSKRFGPAANMTEQKAPIRQDLACLRRLALRNASPSKQVIGCFTHLRDTLGSLSEGDLESVVQHYFNMPDMPTRQLDKQNLINAVASFHTDFSDRLVVENVLLSPRPNKDIIEHVLPNFVGIDQPPSKLLVSTLEDLAFYPDDFDEVYLDPSVRQTCLLVLGSLANVVSAHGDRKTTQRVVGRIEDKLGLHDPWLERQKRSIKTAEELERHDFERVTLLEALGNAAQPSSYEHILSYTNHSLAPPLLRRSGLHALRKYHNQQTVMQYSVQPDIVVGTETWLDSSVGSSEVFPDTLNMFRRDRAGRGGDVLVAVKNYIIATHHPEPECPCELTWVQVQLANRDFNLPDATWNPEANTIAPNPSSLTGKYISLANDCGLEQMEKADALGAQFESVFTREDKSTVPTLGESVVPTIPSLNISVEGVAKQLHSLNPSKSTGPDGMPPRLLKTVAEQIAPILQTIFSQSISTGDVPEDWRTANIAPIFKKGDRTMPSNYRPVSLTSVCGKVLEHIVHSHMMRHLDTHGVLSPAQHGFRKGLSCESQLVLTLQDLANNLDHNKQVDVAVLDFSKAFDTVPHERLL</sequence>
<keyword evidence="6" id="KW-1185">Reference proteome</keyword>
<accession>A0A8J9YUZ1</accession>
<dbReference type="SUPFAM" id="SSF48431">
    <property type="entry name" value="Lipovitellin-phosvitin complex, superhelical domain"/>
    <property type="match status" value="1"/>
</dbReference>
<feature type="domain" description="Reverse transcriptase" evidence="3">
    <location>
        <begin position="754"/>
        <end position="848"/>
    </location>
</feature>
<evidence type="ECO:0000256" key="2">
    <source>
        <dbReference type="SAM" id="SignalP"/>
    </source>
</evidence>
<dbReference type="Gene3D" id="2.30.230.10">
    <property type="entry name" value="Lipovitellin, beta-sheet shell regions, chain A"/>
    <property type="match status" value="1"/>
</dbReference>
<dbReference type="GO" id="GO:0031012">
    <property type="term" value="C:extracellular matrix"/>
    <property type="evidence" value="ECO:0007669"/>
    <property type="project" value="TreeGrafter"/>
</dbReference>
<evidence type="ECO:0000259" key="3">
    <source>
        <dbReference type="Pfam" id="PF00078"/>
    </source>
</evidence>
<dbReference type="Pfam" id="PF01347">
    <property type="entry name" value="Vitellogenin_N"/>
    <property type="match status" value="1"/>
</dbReference>
<dbReference type="InterPro" id="IPR015819">
    <property type="entry name" value="Lipid_transp_b-sht_shell"/>
</dbReference>
<dbReference type="Pfam" id="PF00078">
    <property type="entry name" value="RVT_1"/>
    <property type="match status" value="1"/>
</dbReference>
<dbReference type="PANTHER" id="PTHR33395:SF22">
    <property type="entry name" value="REVERSE TRANSCRIPTASE DOMAIN-CONTAINING PROTEIN"/>
    <property type="match status" value="1"/>
</dbReference>
<evidence type="ECO:0000313" key="5">
    <source>
        <dbReference type="EMBL" id="CAH1242184.1"/>
    </source>
</evidence>
<protein>
    <submittedName>
        <fullName evidence="5">Hypp6492 protein</fullName>
    </submittedName>
</protein>
<evidence type="ECO:0000313" key="6">
    <source>
        <dbReference type="Proteomes" id="UP000838412"/>
    </source>
</evidence>
<evidence type="ECO:0000259" key="4">
    <source>
        <dbReference type="Pfam" id="PF01347"/>
    </source>
</evidence>